<protein>
    <submittedName>
        <fullName evidence="1">Uncharacterized protein</fullName>
    </submittedName>
</protein>
<evidence type="ECO:0000313" key="2">
    <source>
        <dbReference type="Proteomes" id="UP000325292"/>
    </source>
</evidence>
<dbReference type="Proteomes" id="UP000325292">
    <property type="component" value="Chromosome"/>
</dbReference>
<name>A0ABM6RTD3_9FIRM</name>
<keyword evidence="2" id="KW-1185">Reference proteome</keyword>
<proteinExistence type="predicted"/>
<organism evidence="1 2">
    <name type="scientific">Sulfobacillus thermotolerans</name>
    <dbReference type="NCBI Taxonomy" id="338644"/>
    <lineage>
        <taxon>Bacteria</taxon>
        <taxon>Bacillati</taxon>
        <taxon>Bacillota</taxon>
        <taxon>Clostridia</taxon>
        <taxon>Eubacteriales</taxon>
        <taxon>Clostridiales Family XVII. Incertae Sedis</taxon>
        <taxon>Sulfobacillus</taxon>
    </lineage>
</organism>
<accession>A0ABM6RTD3</accession>
<reference evidence="1 2" key="1">
    <citation type="journal article" date="2019" name="Sci. Rep.">
        <title>Sulfobacillus thermotolerans: new insights into resistance and metabolic capacities of acidophilic chemolithotrophs.</title>
        <authorList>
            <person name="Panyushkina A.E."/>
            <person name="Babenko V.V."/>
            <person name="Nikitina A.S."/>
            <person name="Selezneva O.V."/>
            <person name="Tsaplina I.A."/>
            <person name="Letarova M.A."/>
            <person name="Kostryukova E.S."/>
            <person name="Letarov A.V."/>
        </authorList>
    </citation>
    <scope>NUCLEOTIDE SEQUENCE [LARGE SCALE GENOMIC DNA]</scope>
    <source>
        <strain evidence="1 2">Kr1</strain>
    </source>
</reference>
<dbReference type="EMBL" id="CP019454">
    <property type="protein sequence ID" value="AUW94688.1"/>
    <property type="molecule type" value="Genomic_DNA"/>
</dbReference>
<evidence type="ECO:0000313" key="1">
    <source>
        <dbReference type="EMBL" id="AUW94688.1"/>
    </source>
</evidence>
<gene>
    <name evidence="1" type="ORF">BXT84_12635</name>
</gene>
<sequence>MWWDSYENFRSSTMLGKVTRIQDWMTAMSMMAQGMWQAMDSLCVNAGGEHWQQGARSYHSR</sequence>